<dbReference type="Pfam" id="PF00072">
    <property type="entry name" value="Response_reg"/>
    <property type="match status" value="1"/>
</dbReference>
<proteinExistence type="predicted"/>
<keyword evidence="1 2" id="KW-0597">Phosphoprotein</keyword>
<protein>
    <submittedName>
        <fullName evidence="4">Response regulator</fullName>
    </submittedName>
</protein>
<gene>
    <name evidence="4" type="ORF">ENI96_15670</name>
</gene>
<evidence type="ECO:0000256" key="1">
    <source>
        <dbReference type="ARBA" id="ARBA00022553"/>
    </source>
</evidence>
<dbReference type="PANTHER" id="PTHR44591">
    <property type="entry name" value="STRESS RESPONSE REGULATOR PROTEIN 1"/>
    <property type="match status" value="1"/>
</dbReference>
<organism evidence="4">
    <name type="scientific">Sedimenticola thiotaurini</name>
    <dbReference type="NCBI Taxonomy" id="1543721"/>
    <lineage>
        <taxon>Bacteria</taxon>
        <taxon>Pseudomonadati</taxon>
        <taxon>Pseudomonadota</taxon>
        <taxon>Gammaproteobacteria</taxon>
        <taxon>Chromatiales</taxon>
        <taxon>Sedimenticolaceae</taxon>
        <taxon>Sedimenticola</taxon>
    </lineage>
</organism>
<dbReference type="AlphaFoldDB" id="A0A831RLS0"/>
<name>A0A831RLS0_9GAMM</name>
<dbReference type="Proteomes" id="UP000886251">
    <property type="component" value="Unassembled WGS sequence"/>
</dbReference>
<sequence>MPAATMSRHLLITEDDAPLRQMLAWDFADLGYRVTEAGCCREALALTAGLHLDVALLDYNLPDGLGTDLIPPLIRRFPALPIILCSGREPAWCGTELERMLARGSCRFVCKPAPASQLHRLFEQMLVQAQAPAH</sequence>
<evidence type="ECO:0000256" key="2">
    <source>
        <dbReference type="PROSITE-ProRule" id="PRU00169"/>
    </source>
</evidence>
<dbReference type="InterPro" id="IPR001789">
    <property type="entry name" value="Sig_transdc_resp-reg_receiver"/>
</dbReference>
<dbReference type="GO" id="GO:0000160">
    <property type="term" value="P:phosphorelay signal transduction system"/>
    <property type="evidence" value="ECO:0007669"/>
    <property type="project" value="InterPro"/>
</dbReference>
<dbReference type="SMART" id="SM00448">
    <property type="entry name" value="REC"/>
    <property type="match status" value="1"/>
</dbReference>
<accession>A0A831RLS0</accession>
<evidence type="ECO:0000259" key="3">
    <source>
        <dbReference type="PROSITE" id="PS50110"/>
    </source>
</evidence>
<reference evidence="4" key="1">
    <citation type="journal article" date="2020" name="mSystems">
        <title>Genome- and Community-Level Interaction Insights into Carbon Utilization and Element Cycling Functions of Hydrothermarchaeota in Hydrothermal Sediment.</title>
        <authorList>
            <person name="Zhou Z."/>
            <person name="Liu Y."/>
            <person name="Xu W."/>
            <person name="Pan J."/>
            <person name="Luo Z.H."/>
            <person name="Li M."/>
        </authorList>
    </citation>
    <scope>NUCLEOTIDE SEQUENCE [LARGE SCALE GENOMIC DNA]</scope>
    <source>
        <strain evidence="4">HyVt-443</strain>
    </source>
</reference>
<feature type="modified residue" description="4-aspartylphosphate" evidence="2">
    <location>
        <position position="58"/>
    </location>
</feature>
<evidence type="ECO:0000313" key="4">
    <source>
        <dbReference type="EMBL" id="HEB97857.1"/>
    </source>
</evidence>
<dbReference type="InterPro" id="IPR011006">
    <property type="entry name" value="CheY-like_superfamily"/>
</dbReference>
<dbReference type="SUPFAM" id="SSF52172">
    <property type="entry name" value="CheY-like"/>
    <property type="match status" value="1"/>
</dbReference>
<comment type="caution">
    <text evidence="4">The sequence shown here is derived from an EMBL/GenBank/DDBJ whole genome shotgun (WGS) entry which is preliminary data.</text>
</comment>
<dbReference type="PANTHER" id="PTHR44591:SF3">
    <property type="entry name" value="RESPONSE REGULATORY DOMAIN-CONTAINING PROTEIN"/>
    <property type="match status" value="1"/>
</dbReference>
<dbReference type="EMBL" id="DRKP01000193">
    <property type="protein sequence ID" value="HEB97857.1"/>
    <property type="molecule type" value="Genomic_DNA"/>
</dbReference>
<feature type="domain" description="Response regulatory" evidence="3">
    <location>
        <begin position="9"/>
        <end position="126"/>
    </location>
</feature>
<dbReference type="PROSITE" id="PS50110">
    <property type="entry name" value="RESPONSE_REGULATORY"/>
    <property type="match status" value="1"/>
</dbReference>
<dbReference type="InterPro" id="IPR050595">
    <property type="entry name" value="Bact_response_regulator"/>
</dbReference>
<dbReference type="Gene3D" id="3.40.50.2300">
    <property type="match status" value="1"/>
</dbReference>